<dbReference type="PANTHER" id="PTHR33452">
    <property type="entry name" value="OXIDOREDUCTASE CATD-RELATED"/>
    <property type="match status" value="1"/>
</dbReference>
<accession>A0ABR6VRQ5</accession>
<proteinExistence type="inferred from homology"/>
<evidence type="ECO:0000256" key="1">
    <source>
        <dbReference type="ARBA" id="ARBA00004651"/>
    </source>
</evidence>
<evidence type="ECO:0000256" key="6">
    <source>
        <dbReference type="ARBA" id="ARBA00023136"/>
    </source>
</evidence>
<dbReference type="Proteomes" id="UP000659698">
    <property type="component" value="Unassembled WGS sequence"/>
</dbReference>
<evidence type="ECO:0000313" key="9">
    <source>
        <dbReference type="Proteomes" id="UP000659698"/>
    </source>
</evidence>
<dbReference type="PANTHER" id="PTHR33452:SF1">
    <property type="entry name" value="INNER MEMBRANE PROTEIN YPHA-RELATED"/>
    <property type="match status" value="1"/>
</dbReference>
<keyword evidence="4 7" id="KW-0812">Transmembrane</keyword>
<evidence type="ECO:0000256" key="5">
    <source>
        <dbReference type="ARBA" id="ARBA00022989"/>
    </source>
</evidence>
<comment type="similarity">
    <text evidence="2">Belongs to the DoxX family.</text>
</comment>
<dbReference type="Pfam" id="PF07681">
    <property type="entry name" value="DoxX"/>
    <property type="match status" value="1"/>
</dbReference>
<feature type="transmembrane region" description="Helical" evidence="7">
    <location>
        <begin position="14"/>
        <end position="32"/>
    </location>
</feature>
<keyword evidence="5 7" id="KW-1133">Transmembrane helix</keyword>
<dbReference type="InterPro" id="IPR051907">
    <property type="entry name" value="DoxX-like_oxidoreductase"/>
</dbReference>
<name>A0ABR6VRQ5_9BACT</name>
<feature type="transmembrane region" description="Helical" evidence="7">
    <location>
        <begin position="106"/>
        <end position="126"/>
    </location>
</feature>
<keyword evidence="9" id="KW-1185">Reference proteome</keyword>
<gene>
    <name evidence="8" type="ORF">H7U12_09335</name>
</gene>
<dbReference type="RefSeq" id="WP_186636480.1">
    <property type="nucleotide sequence ID" value="NZ_JACOAF010000022.1"/>
</dbReference>
<evidence type="ECO:0000256" key="3">
    <source>
        <dbReference type="ARBA" id="ARBA00022475"/>
    </source>
</evidence>
<keyword evidence="6 7" id="KW-0472">Membrane</keyword>
<dbReference type="InterPro" id="IPR032808">
    <property type="entry name" value="DoxX"/>
</dbReference>
<reference evidence="8 9" key="1">
    <citation type="journal article" date="2019" name="Int. J. Syst. Evol. Microbiol.">
        <title>Rufibacter sediminis sp. nov., isolated from freshwater lake sediment.</title>
        <authorList>
            <person name="Qu J.H."/>
            <person name="Zhang L.J."/>
            <person name="Fu Y.H."/>
            <person name="Li H.F."/>
        </authorList>
    </citation>
    <scope>NUCLEOTIDE SEQUENCE [LARGE SCALE GENOMIC DNA]</scope>
    <source>
        <strain evidence="8 9">H-1</strain>
    </source>
</reference>
<evidence type="ECO:0000256" key="4">
    <source>
        <dbReference type="ARBA" id="ARBA00022692"/>
    </source>
</evidence>
<sequence length="146" mass="16050">MAAPRNFYRFQQEGLLLLRVGIGFMFILHGWPKITGGMEMWEKVGSAMSVFGLSSGFTFFGFMAAFAETVGGLFLMLGFLFRPMVVLLFITMVMATIHHLAAGDGFGGASHALEAAILFLSLFFIGPGRYSLDNKMLGDTAKNRLY</sequence>
<dbReference type="EMBL" id="JACOAF010000022">
    <property type="protein sequence ID" value="MBC3539885.1"/>
    <property type="molecule type" value="Genomic_DNA"/>
</dbReference>
<feature type="transmembrane region" description="Helical" evidence="7">
    <location>
        <begin position="44"/>
        <end position="67"/>
    </location>
</feature>
<evidence type="ECO:0000313" key="8">
    <source>
        <dbReference type="EMBL" id="MBC3539885.1"/>
    </source>
</evidence>
<evidence type="ECO:0000256" key="7">
    <source>
        <dbReference type="SAM" id="Phobius"/>
    </source>
</evidence>
<organism evidence="8 9">
    <name type="scientific">Rufibacter sediminis</name>
    <dbReference type="NCBI Taxonomy" id="2762756"/>
    <lineage>
        <taxon>Bacteria</taxon>
        <taxon>Pseudomonadati</taxon>
        <taxon>Bacteroidota</taxon>
        <taxon>Cytophagia</taxon>
        <taxon>Cytophagales</taxon>
        <taxon>Hymenobacteraceae</taxon>
        <taxon>Rufibacter</taxon>
    </lineage>
</organism>
<keyword evidence="3" id="KW-1003">Cell membrane</keyword>
<comment type="subcellular location">
    <subcellularLocation>
        <location evidence="1">Cell membrane</location>
        <topology evidence="1">Multi-pass membrane protein</topology>
    </subcellularLocation>
</comment>
<comment type="caution">
    <text evidence="8">The sequence shown here is derived from an EMBL/GenBank/DDBJ whole genome shotgun (WGS) entry which is preliminary data.</text>
</comment>
<protein>
    <submittedName>
        <fullName evidence="8">DoxX family protein</fullName>
    </submittedName>
</protein>
<evidence type="ECO:0000256" key="2">
    <source>
        <dbReference type="ARBA" id="ARBA00006679"/>
    </source>
</evidence>
<feature type="transmembrane region" description="Helical" evidence="7">
    <location>
        <begin position="79"/>
        <end position="100"/>
    </location>
</feature>